<comment type="similarity">
    <text evidence="1">Belongs to the glycosyltransferase 20 family.</text>
</comment>
<dbReference type="OrthoDB" id="9815690at2"/>
<name>A0A1I4GET2_9RHOB</name>
<dbReference type="GO" id="GO:0003825">
    <property type="term" value="F:alpha,alpha-trehalose-phosphate synthase (UDP-forming) activity"/>
    <property type="evidence" value="ECO:0007669"/>
    <property type="project" value="TreeGrafter"/>
</dbReference>
<dbReference type="Proteomes" id="UP000199550">
    <property type="component" value="Unassembled WGS sequence"/>
</dbReference>
<evidence type="ECO:0000313" key="2">
    <source>
        <dbReference type="EMBL" id="SFL28379.1"/>
    </source>
</evidence>
<evidence type="ECO:0000313" key="3">
    <source>
        <dbReference type="Proteomes" id="UP000199550"/>
    </source>
</evidence>
<proteinExistence type="inferred from homology"/>
<dbReference type="InterPro" id="IPR001830">
    <property type="entry name" value="Glyco_trans_20"/>
</dbReference>
<organism evidence="2 3">
    <name type="scientific">Loktanella salsilacus</name>
    <dbReference type="NCBI Taxonomy" id="195913"/>
    <lineage>
        <taxon>Bacteria</taxon>
        <taxon>Pseudomonadati</taxon>
        <taxon>Pseudomonadota</taxon>
        <taxon>Alphaproteobacteria</taxon>
        <taxon>Rhodobacterales</taxon>
        <taxon>Roseobacteraceae</taxon>
        <taxon>Loktanella</taxon>
    </lineage>
</organism>
<dbReference type="Gene3D" id="3.40.50.2000">
    <property type="entry name" value="Glycogen Phosphorylase B"/>
    <property type="match status" value="2"/>
</dbReference>
<sequence length="460" mass="50980">MTGRLVVVSNRVPSDGPPSGGLVVALHDCLHENGGVWYGTSGQINDAPSDGFSDVAGDGYDMRTFDLTQAEHDGYYLGYANSVLWPLCHRRADLMALSTGDFETYIAVNRRLAKMMARELRPDDQVWIHDYHFLPLAACLRELGVTATIGFFHHIPFPAVHDLLALPQHHIFPQWIASFDLVGLQTQRDVAAALEMYRSLVGAEQLRDGSLQYRGRNFEIRSFPIGIDVDAFAKEAGRRDGRALLNLATDERLVIGVDRLDYSKGLDNRLSAFGQYLEAREDGDPRASLLQIAPPTREAVTAYQNIRSEMERISGKVNGLHSDLDWTPIRYIHRGIPRDTLAALYRAADVGFVTPFADGMNLVAKEYVAAQSHEDPGVLILSQFAGAAEQMTSALIVNPYDIGEMAAALRTALSMPLAERRERHEALFKVVQRDDIGHWTDSYLAAMARIAHKPLVAEAV</sequence>
<evidence type="ECO:0000256" key="1">
    <source>
        <dbReference type="ARBA" id="ARBA00008799"/>
    </source>
</evidence>
<dbReference type="PANTHER" id="PTHR10788">
    <property type="entry name" value="TREHALOSE-6-PHOSPHATE SYNTHASE"/>
    <property type="match status" value="1"/>
</dbReference>
<reference evidence="2 3" key="1">
    <citation type="submission" date="2016-10" db="EMBL/GenBank/DDBJ databases">
        <authorList>
            <person name="de Groot N.N."/>
        </authorList>
    </citation>
    <scope>NUCLEOTIDE SEQUENCE [LARGE SCALE GENOMIC DNA]</scope>
    <source>
        <strain evidence="2 3">DSM 16199</strain>
    </source>
</reference>
<gene>
    <name evidence="2" type="ORF">SAMN04488004_11269</name>
</gene>
<dbReference type="PANTHER" id="PTHR10788:SF106">
    <property type="entry name" value="BCDNA.GH08860"/>
    <property type="match status" value="1"/>
</dbReference>
<dbReference type="STRING" id="195913.SAMN04488004_11269"/>
<dbReference type="EMBL" id="FOTF01000012">
    <property type="protein sequence ID" value="SFL28379.1"/>
    <property type="molecule type" value="Genomic_DNA"/>
</dbReference>
<accession>A0A1I4GET2</accession>
<keyword evidence="3" id="KW-1185">Reference proteome</keyword>
<dbReference type="AlphaFoldDB" id="A0A1I4GET2"/>
<dbReference type="SUPFAM" id="SSF53756">
    <property type="entry name" value="UDP-Glycosyltransferase/glycogen phosphorylase"/>
    <property type="match status" value="1"/>
</dbReference>
<protein>
    <submittedName>
        <fullName evidence="2">Trehalose 6-phosphate synthase</fullName>
    </submittedName>
</protein>
<dbReference type="Pfam" id="PF00982">
    <property type="entry name" value="Glyco_transf_20"/>
    <property type="match status" value="1"/>
</dbReference>
<dbReference type="GO" id="GO:0005992">
    <property type="term" value="P:trehalose biosynthetic process"/>
    <property type="evidence" value="ECO:0007669"/>
    <property type="project" value="InterPro"/>
</dbReference>
<dbReference type="RefSeq" id="WP_090189871.1">
    <property type="nucleotide sequence ID" value="NZ_CP072991.1"/>
</dbReference>
<dbReference type="CDD" id="cd03788">
    <property type="entry name" value="GT20_TPS"/>
    <property type="match status" value="1"/>
</dbReference>